<gene>
    <name evidence="2" type="ORF">EAH80_04335</name>
</gene>
<dbReference type="AlphaFoldDB" id="A0A502EH88"/>
<protein>
    <submittedName>
        <fullName evidence="2">Uncharacterized protein</fullName>
    </submittedName>
</protein>
<reference evidence="2 3" key="1">
    <citation type="journal article" date="2019" name="Environ. Microbiol.">
        <title>Species interactions and distinct microbial communities in high Arctic permafrost affected cryosols are associated with the CH4 and CO2 gas fluxes.</title>
        <authorList>
            <person name="Altshuler I."/>
            <person name="Hamel J."/>
            <person name="Turney S."/>
            <person name="Magnuson E."/>
            <person name="Levesque R."/>
            <person name="Greer C."/>
            <person name="Whyte L.G."/>
        </authorList>
    </citation>
    <scope>NUCLEOTIDE SEQUENCE [LARGE SCALE GENOMIC DNA]</scope>
    <source>
        <strain evidence="2 3">S5.20</strain>
    </source>
</reference>
<feature type="transmembrane region" description="Helical" evidence="1">
    <location>
        <begin position="20"/>
        <end position="40"/>
    </location>
</feature>
<organism evidence="2 3">
    <name type="scientific">Mycolicibacterium hodleri</name>
    <dbReference type="NCBI Taxonomy" id="49897"/>
    <lineage>
        <taxon>Bacteria</taxon>
        <taxon>Bacillati</taxon>
        <taxon>Actinomycetota</taxon>
        <taxon>Actinomycetes</taxon>
        <taxon>Mycobacteriales</taxon>
        <taxon>Mycobacteriaceae</taxon>
        <taxon>Mycolicibacterium</taxon>
    </lineage>
</organism>
<dbReference type="EMBL" id="RCZG01000001">
    <property type="protein sequence ID" value="TPG37093.1"/>
    <property type="molecule type" value="Genomic_DNA"/>
</dbReference>
<keyword evidence="1" id="KW-1133">Transmembrane helix</keyword>
<dbReference type="Proteomes" id="UP000320095">
    <property type="component" value="Unassembled WGS sequence"/>
</dbReference>
<evidence type="ECO:0000256" key="1">
    <source>
        <dbReference type="SAM" id="Phobius"/>
    </source>
</evidence>
<name>A0A502EH88_9MYCO</name>
<keyword evidence="1" id="KW-0472">Membrane</keyword>
<comment type="caution">
    <text evidence="2">The sequence shown here is derived from an EMBL/GenBank/DDBJ whole genome shotgun (WGS) entry which is preliminary data.</text>
</comment>
<evidence type="ECO:0000313" key="2">
    <source>
        <dbReference type="EMBL" id="TPG37093.1"/>
    </source>
</evidence>
<evidence type="ECO:0000313" key="3">
    <source>
        <dbReference type="Proteomes" id="UP000320095"/>
    </source>
</evidence>
<keyword evidence="3" id="KW-1185">Reference proteome</keyword>
<proteinExistence type="predicted"/>
<keyword evidence="1" id="KW-0812">Transmembrane</keyword>
<sequence>MVVFVGVSILIVVKGYHHPAWAFACWFGVGYTLACVSRLIRQVRRISQNKRRYGDGYIDDLPVR</sequence>
<accession>A0A502EH88</accession>